<keyword evidence="3" id="KW-1185">Reference proteome</keyword>
<accession>A0A4Z1HQK0</accession>
<evidence type="ECO:0000313" key="2">
    <source>
        <dbReference type="EMBL" id="TGO51051.1"/>
    </source>
</evidence>
<gene>
    <name evidence="2" type="ORF">BCON_0170g00200</name>
</gene>
<name>A0A4Z1HQK0_9HELO</name>
<reference evidence="2 3" key="1">
    <citation type="submission" date="2017-12" db="EMBL/GenBank/DDBJ databases">
        <title>Comparative genomics of Botrytis spp.</title>
        <authorList>
            <person name="Valero-Jimenez C.A."/>
            <person name="Tapia P."/>
            <person name="Veloso J."/>
            <person name="Silva-Moreno E."/>
            <person name="Staats M."/>
            <person name="Valdes J.H."/>
            <person name="Van Kan J.A.L."/>
        </authorList>
    </citation>
    <scope>NUCLEOTIDE SEQUENCE [LARGE SCALE GENOMIC DNA]</scope>
    <source>
        <strain evidence="2 3">MUCL11595</strain>
    </source>
</reference>
<organism evidence="2 3">
    <name type="scientific">Botryotinia convoluta</name>
    <dbReference type="NCBI Taxonomy" id="54673"/>
    <lineage>
        <taxon>Eukaryota</taxon>
        <taxon>Fungi</taxon>
        <taxon>Dikarya</taxon>
        <taxon>Ascomycota</taxon>
        <taxon>Pezizomycotina</taxon>
        <taxon>Leotiomycetes</taxon>
        <taxon>Helotiales</taxon>
        <taxon>Sclerotiniaceae</taxon>
        <taxon>Botryotinia</taxon>
    </lineage>
</organism>
<dbReference type="OrthoDB" id="3552535at2759"/>
<comment type="caution">
    <text evidence="2">The sequence shown here is derived from an EMBL/GenBank/DDBJ whole genome shotgun (WGS) entry which is preliminary data.</text>
</comment>
<protein>
    <recommendedName>
        <fullName evidence="4">Methyltransferase type 11 domain-containing protein</fullName>
    </recommendedName>
</protein>
<evidence type="ECO:0008006" key="4">
    <source>
        <dbReference type="Google" id="ProtNLM"/>
    </source>
</evidence>
<dbReference type="EMBL" id="PQXN01000170">
    <property type="protein sequence ID" value="TGO51051.1"/>
    <property type="molecule type" value="Genomic_DNA"/>
</dbReference>
<proteinExistence type="predicted"/>
<dbReference type="InterPro" id="IPR029063">
    <property type="entry name" value="SAM-dependent_MTases_sf"/>
</dbReference>
<sequence>MPALTETNDDNVIFETGKSETERLVLQHEISKPPSTSPDPDSRFSIKLLQMASGSKTSPPPSPAQHEYIGTDIVESYYPSPAPPHFTFSQSMTSDWPSNLTSTFDLVHSRFALPGAGTHSPRSVVSRLVALVKPGGYIQQSEMVFTPWPSNRPGMKEFQQACIDVFTMVIGGQELEYLYSIEKWYHEMGLEDVQYEIYTIPIGAKAKSERIRDISIESFGLTCQGLVDTTKVLPPISIAPERLDTLPQRPRKELTEIGGTWQPFAIWGCKGV</sequence>
<dbReference type="Gene3D" id="3.40.50.150">
    <property type="entry name" value="Vaccinia Virus protein VP39"/>
    <property type="match status" value="1"/>
</dbReference>
<dbReference type="AlphaFoldDB" id="A0A4Z1HQK0"/>
<evidence type="ECO:0000256" key="1">
    <source>
        <dbReference type="SAM" id="MobiDB-lite"/>
    </source>
</evidence>
<feature type="region of interest" description="Disordered" evidence="1">
    <location>
        <begin position="1"/>
        <end position="20"/>
    </location>
</feature>
<dbReference type="SUPFAM" id="SSF53335">
    <property type="entry name" value="S-adenosyl-L-methionine-dependent methyltransferases"/>
    <property type="match status" value="1"/>
</dbReference>
<evidence type="ECO:0000313" key="3">
    <source>
        <dbReference type="Proteomes" id="UP000297527"/>
    </source>
</evidence>
<dbReference type="Proteomes" id="UP000297527">
    <property type="component" value="Unassembled WGS sequence"/>
</dbReference>